<reference evidence="7 8" key="1">
    <citation type="submission" date="2022-03" db="EMBL/GenBank/DDBJ databases">
        <title>Pseudonocardia alaer sp. nov., a novel actinomycete isolated from reed forest soil.</title>
        <authorList>
            <person name="Wang L."/>
        </authorList>
    </citation>
    <scope>NUCLEOTIDE SEQUENCE [LARGE SCALE GENOMIC DNA]</scope>
    <source>
        <strain evidence="7 8">Y-16303</strain>
    </source>
</reference>
<protein>
    <submittedName>
        <fullName evidence="7">NUDIX domain-containing protein</fullName>
    </submittedName>
</protein>
<proteinExistence type="inferred from homology"/>
<evidence type="ECO:0000256" key="5">
    <source>
        <dbReference type="ARBA" id="ARBA00022842"/>
    </source>
</evidence>
<keyword evidence="4" id="KW-0378">Hydrolase</keyword>
<dbReference type="InterPro" id="IPR020084">
    <property type="entry name" value="NUDIX_hydrolase_CS"/>
</dbReference>
<dbReference type="Gene3D" id="3.90.79.10">
    <property type="entry name" value="Nucleoside Triphosphate Pyrophosphohydrolase"/>
    <property type="match status" value="1"/>
</dbReference>
<evidence type="ECO:0000256" key="3">
    <source>
        <dbReference type="ARBA" id="ARBA00022723"/>
    </source>
</evidence>
<dbReference type="PANTHER" id="PTHR10885:SF0">
    <property type="entry name" value="ISOPENTENYL-DIPHOSPHATE DELTA-ISOMERASE"/>
    <property type="match status" value="1"/>
</dbReference>
<evidence type="ECO:0000256" key="4">
    <source>
        <dbReference type="ARBA" id="ARBA00022801"/>
    </source>
</evidence>
<organism evidence="7 8">
    <name type="scientific">Pseudonocardia alaniniphila</name>
    <dbReference type="NCBI Taxonomy" id="75291"/>
    <lineage>
        <taxon>Bacteria</taxon>
        <taxon>Bacillati</taxon>
        <taxon>Actinomycetota</taxon>
        <taxon>Actinomycetes</taxon>
        <taxon>Pseudonocardiales</taxon>
        <taxon>Pseudonocardiaceae</taxon>
        <taxon>Pseudonocardia</taxon>
    </lineage>
</organism>
<dbReference type="Proteomes" id="UP001299970">
    <property type="component" value="Unassembled WGS sequence"/>
</dbReference>
<evidence type="ECO:0000313" key="8">
    <source>
        <dbReference type="Proteomes" id="UP001299970"/>
    </source>
</evidence>
<evidence type="ECO:0000313" key="7">
    <source>
        <dbReference type="EMBL" id="MCH6167575.1"/>
    </source>
</evidence>
<name>A0ABS9TGA0_9PSEU</name>
<comment type="cofactor">
    <cofactor evidence="1">
        <name>Mg(2+)</name>
        <dbReference type="ChEBI" id="CHEBI:18420"/>
    </cofactor>
</comment>
<keyword evidence="8" id="KW-1185">Reference proteome</keyword>
<dbReference type="RefSeq" id="WP_241038024.1">
    <property type="nucleotide sequence ID" value="NZ_BAAAJF010000003.1"/>
</dbReference>
<accession>A0ABS9TGA0</accession>
<dbReference type="PANTHER" id="PTHR10885">
    <property type="entry name" value="ISOPENTENYL-DIPHOSPHATE DELTA-ISOMERASE"/>
    <property type="match status" value="1"/>
</dbReference>
<dbReference type="Pfam" id="PF00293">
    <property type="entry name" value="NUDIX"/>
    <property type="match status" value="1"/>
</dbReference>
<dbReference type="InterPro" id="IPR015797">
    <property type="entry name" value="NUDIX_hydrolase-like_dom_sf"/>
</dbReference>
<comment type="similarity">
    <text evidence="2">Belongs to the Nudix hydrolase family.</text>
</comment>
<dbReference type="InterPro" id="IPR024195">
    <property type="entry name" value="NUDIX_hydrolase_YfcD_pred"/>
</dbReference>
<dbReference type="PROSITE" id="PS00893">
    <property type="entry name" value="NUDIX_BOX"/>
    <property type="match status" value="1"/>
</dbReference>
<dbReference type="InterPro" id="IPR000086">
    <property type="entry name" value="NUDIX_hydrolase_dom"/>
</dbReference>
<evidence type="ECO:0000256" key="1">
    <source>
        <dbReference type="ARBA" id="ARBA00001946"/>
    </source>
</evidence>
<evidence type="ECO:0000256" key="2">
    <source>
        <dbReference type="ARBA" id="ARBA00005582"/>
    </source>
</evidence>
<comment type="caution">
    <text evidence="7">The sequence shown here is derived from an EMBL/GenBank/DDBJ whole genome shotgun (WGS) entry which is preliminary data.</text>
</comment>
<keyword evidence="5" id="KW-0460">Magnesium</keyword>
<dbReference type="CDD" id="cd04697">
    <property type="entry name" value="NUDIX_Hydrolase"/>
    <property type="match status" value="1"/>
</dbReference>
<keyword evidence="3" id="KW-0479">Metal-binding</keyword>
<dbReference type="EMBL" id="JAKXMK010000015">
    <property type="protein sequence ID" value="MCH6167575.1"/>
    <property type="molecule type" value="Genomic_DNA"/>
</dbReference>
<feature type="domain" description="Nudix hydrolase" evidence="6">
    <location>
        <begin position="35"/>
        <end position="166"/>
    </location>
</feature>
<sequence>MQAGTPAEDEPVAVYDPGGAVVGVAPRGVVYRDGLWHGTTGVLVRSIDGERVYLHRRSPDKLIFPSMYDCWAGGVIGPDESPDDAAARELAEELGVTGVSLTRSYGPFAYDDGTLRCHMFTYEVRWDGPLHHQPEEVVWGDWVTLTELRARLADGRRWPFVPDGRVGIERWLAARDAGITG</sequence>
<dbReference type="PIRSF" id="PIRSF017340">
    <property type="entry name" value="Nudix_hydro"/>
    <property type="match status" value="1"/>
</dbReference>
<gene>
    <name evidence="7" type="ORF">MMF94_17965</name>
</gene>
<dbReference type="PROSITE" id="PS51462">
    <property type="entry name" value="NUDIX"/>
    <property type="match status" value="1"/>
</dbReference>
<evidence type="ECO:0000259" key="6">
    <source>
        <dbReference type="PROSITE" id="PS51462"/>
    </source>
</evidence>
<dbReference type="SUPFAM" id="SSF55811">
    <property type="entry name" value="Nudix"/>
    <property type="match status" value="1"/>
</dbReference>